<keyword evidence="6 11" id="KW-0547">Nucleotide-binding</keyword>
<dbReference type="FunFam" id="3.40.50.620:FF:000030">
    <property type="entry name" value="Arginine--tRNA ligase"/>
    <property type="match status" value="1"/>
</dbReference>
<dbReference type="KEGG" id="senm:TRABTM_A_00800"/>
<evidence type="ECO:0000256" key="3">
    <source>
        <dbReference type="ARBA" id="ARBA00011245"/>
    </source>
</evidence>
<keyword evidence="8 11" id="KW-0648">Protein biosynthesis</keyword>
<dbReference type="PRINTS" id="PR01038">
    <property type="entry name" value="TRNASYNTHARG"/>
</dbReference>
<dbReference type="CDD" id="cd07956">
    <property type="entry name" value="Anticodon_Ia_Arg"/>
    <property type="match status" value="1"/>
</dbReference>
<evidence type="ECO:0000256" key="9">
    <source>
        <dbReference type="ARBA" id="ARBA00023146"/>
    </source>
</evidence>
<dbReference type="InterPro" id="IPR001412">
    <property type="entry name" value="aa-tRNA-synth_I_CS"/>
</dbReference>
<dbReference type="EMBL" id="LT594522">
    <property type="protein sequence ID" value="SBT81945.1"/>
    <property type="molecule type" value="Genomic_DNA"/>
</dbReference>
<dbReference type="InterPro" id="IPR036695">
    <property type="entry name" value="Arg-tRNA-synth_N_sf"/>
</dbReference>
<comment type="subcellular location">
    <subcellularLocation>
        <location evidence="1 11">Cytoplasm</location>
    </subcellularLocation>
</comment>
<evidence type="ECO:0000313" key="15">
    <source>
        <dbReference type="EMBL" id="SBT81945.1"/>
    </source>
</evidence>
<gene>
    <name evidence="11 15" type="primary">argS</name>
    <name evidence="15" type="ORF">TRABTM_A_00800</name>
</gene>
<dbReference type="PANTHER" id="PTHR11956">
    <property type="entry name" value="ARGINYL-TRNA SYNTHETASE"/>
    <property type="match status" value="1"/>
</dbReference>
<accession>A0A1C3L3W5</accession>
<protein>
    <recommendedName>
        <fullName evidence="11">Arginine--tRNA ligase</fullName>
        <ecNumber evidence="11">6.1.1.19</ecNumber>
    </recommendedName>
    <alternativeName>
        <fullName evidence="11">Arginyl-tRNA synthetase</fullName>
        <shortName evidence="11">ArgRS</shortName>
    </alternativeName>
</protein>
<feature type="short sequence motif" description="'HIGH' region" evidence="11">
    <location>
        <begin position="123"/>
        <end position="133"/>
    </location>
</feature>
<evidence type="ECO:0000256" key="5">
    <source>
        <dbReference type="ARBA" id="ARBA00022598"/>
    </source>
</evidence>
<dbReference type="InterPro" id="IPR035684">
    <property type="entry name" value="ArgRS_core"/>
</dbReference>
<dbReference type="FunFam" id="1.10.730.10:FF:000006">
    <property type="entry name" value="Arginyl-tRNA synthetase 2, mitochondrial"/>
    <property type="match status" value="1"/>
</dbReference>
<keyword evidence="4 11" id="KW-0963">Cytoplasm</keyword>
<proteinExistence type="inferred from homology"/>
<dbReference type="GO" id="GO:0006420">
    <property type="term" value="P:arginyl-tRNA aminoacylation"/>
    <property type="evidence" value="ECO:0007669"/>
    <property type="project" value="UniProtKB-UniRule"/>
</dbReference>
<evidence type="ECO:0000259" key="14">
    <source>
        <dbReference type="SMART" id="SM01016"/>
    </source>
</evidence>
<sequence>MVNIQLFLSEKIKQALVDAGVHSECKAKVQQSTKKKFGNYQFNGVMEIAKRLGLPSIKLALKVVDLLALDGIACKIEIAGPGFINIFLEPHWLEDNLIAAISSPRLGISRSEPQTIVVDYSAPNVAKEMHVGHMRSTIIGDVSVRTLTFLGHNVIRANHIGDWGTQFGMLIAYLENIKDNCDIKLLNLENFYRAAKLQYDKDPIFAKRAREYVVKLQVGDEYYLQMWRKIVDITIIQNQKIYDLLNVTLTSADIMGESMYNKMLPNIVEDLQKKGLAVESEGSIIVFLNEFKNKKGNPMGVILKKKDGAYLYTTNDIACAKYRYEKLKADRIIYYIDSRQHQHLMQAWTIVRKAGYVPESIPIEHHMFGMMLGKDGKPFKTRDGGTVKLTKLLSEAILRARSIILAKNPDINTEYLDRLSRVLGIGAVKYADLSKNRITDYVFDWDKMLTFEGNTAPYMQYAYTRIVSIFKRSGQDEQQIQLNGNFKLKSEQEIQLAVRILQLKETILIVAKEGTPHVLCAYLYNLSVLFSAFYETCPILNAENETLRQSRLKLALITARTIKQGLELLGIETVEIM</sequence>
<reference evidence="16" key="1">
    <citation type="submission" date="2016-06" db="EMBL/GenBank/DDBJ databases">
        <authorList>
            <person name="Szabo Gitta"/>
        </authorList>
    </citation>
    <scope>NUCLEOTIDE SEQUENCE [LARGE SCALE GENOMIC DNA]</scope>
</reference>
<evidence type="ECO:0000259" key="13">
    <source>
        <dbReference type="SMART" id="SM00836"/>
    </source>
</evidence>
<dbReference type="PROSITE" id="PS00178">
    <property type="entry name" value="AA_TRNA_LIGASE_I"/>
    <property type="match status" value="1"/>
</dbReference>
<feature type="domain" description="Arginyl tRNA synthetase N-terminal" evidence="14">
    <location>
        <begin position="2"/>
        <end position="88"/>
    </location>
</feature>
<dbReference type="EC" id="6.1.1.19" evidence="11"/>
<evidence type="ECO:0000256" key="11">
    <source>
        <dbReference type="HAMAP-Rule" id="MF_00123"/>
    </source>
</evidence>
<evidence type="ECO:0000256" key="1">
    <source>
        <dbReference type="ARBA" id="ARBA00004496"/>
    </source>
</evidence>
<dbReference type="SMART" id="SM01016">
    <property type="entry name" value="Arg_tRNA_synt_N"/>
    <property type="match status" value="1"/>
</dbReference>
<keyword evidence="5 11" id="KW-0436">Ligase</keyword>
<keyword evidence="7 11" id="KW-0067">ATP-binding</keyword>
<dbReference type="Pfam" id="PF03485">
    <property type="entry name" value="Arg_tRNA_synt_N"/>
    <property type="match status" value="1"/>
</dbReference>
<dbReference type="GO" id="GO:0005524">
    <property type="term" value="F:ATP binding"/>
    <property type="evidence" value="ECO:0007669"/>
    <property type="project" value="UniProtKB-UniRule"/>
</dbReference>
<evidence type="ECO:0000256" key="12">
    <source>
        <dbReference type="RuleBase" id="RU363038"/>
    </source>
</evidence>
<dbReference type="Pfam" id="PF05746">
    <property type="entry name" value="DALR_1"/>
    <property type="match status" value="1"/>
</dbReference>
<evidence type="ECO:0000313" key="16">
    <source>
        <dbReference type="Proteomes" id="UP000092809"/>
    </source>
</evidence>
<evidence type="ECO:0000256" key="4">
    <source>
        <dbReference type="ARBA" id="ARBA00022490"/>
    </source>
</evidence>
<dbReference type="InterPro" id="IPR014729">
    <property type="entry name" value="Rossmann-like_a/b/a_fold"/>
</dbReference>
<dbReference type="CDD" id="cd00671">
    <property type="entry name" value="ArgRS_core"/>
    <property type="match status" value="1"/>
</dbReference>
<dbReference type="Gene3D" id="3.40.50.620">
    <property type="entry name" value="HUPs"/>
    <property type="match status" value="1"/>
</dbReference>
<keyword evidence="9 11" id="KW-0030">Aminoacyl-tRNA synthetase</keyword>
<comment type="catalytic activity">
    <reaction evidence="10 11">
        <text>tRNA(Arg) + L-arginine + ATP = L-arginyl-tRNA(Arg) + AMP + diphosphate</text>
        <dbReference type="Rhea" id="RHEA:20301"/>
        <dbReference type="Rhea" id="RHEA-COMP:9658"/>
        <dbReference type="Rhea" id="RHEA-COMP:9673"/>
        <dbReference type="ChEBI" id="CHEBI:30616"/>
        <dbReference type="ChEBI" id="CHEBI:32682"/>
        <dbReference type="ChEBI" id="CHEBI:33019"/>
        <dbReference type="ChEBI" id="CHEBI:78442"/>
        <dbReference type="ChEBI" id="CHEBI:78513"/>
        <dbReference type="ChEBI" id="CHEBI:456215"/>
        <dbReference type="EC" id="6.1.1.19"/>
    </reaction>
</comment>
<dbReference type="NCBIfam" id="TIGR00456">
    <property type="entry name" value="argS"/>
    <property type="match status" value="1"/>
</dbReference>
<name>A0A1C3L3W5_9ENTR</name>
<dbReference type="GO" id="GO:0005737">
    <property type="term" value="C:cytoplasm"/>
    <property type="evidence" value="ECO:0007669"/>
    <property type="project" value="UniProtKB-SubCell"/>
</dbReference>
<dbReference type="HAMAP" id="MF_00123">
    <property type="entry name" value="Arg_tRNA_synth"/>
    <property type="match status" value="1"/>
</dbReference>
<dbReference type="Proteomes" id="UP000092809">
    <property type="component" value="Chromosome I"/>
</dbReference>
<feature type="domain" description="DALR anticodon binding" evidence="13">
    <location>
        <begin position="459"/>
        <end position="577"/>
    </location>
</feature>
<dbReference type="SUPFAM" id="SSF55190">
    <property type="entry name" value="Arginyl-tRNA synthetase (ArgRS), N-terminal 'additional' domain"/>
    <property type="match status" value="1"/>
</dbReference>
<dbReference type="InterPro" id="IPR005148">
    <property type="entry name" value="Arg-tRNA-synth_N"/>
</dbReference>
<dbReference type="AlphaFoldDB" id="A0A1C3L3W5"/>
<dbReference type="InterPro" id="IPR008909">
    <property type="entry name" value="DALR_anticod-bd"/>
</dbReference>
<dbReference type="SUPFAM" id="SSF52374">
    <property type="entry name" value="Nucleotidylyl transferase"/>
    <property type="match status" value="1"/>
</dbReference>
<evidence type="ECO:0000256" key="10">
    <source>
        <dbReference type="ARBA" id="ARBA00049339"/>
    </source>
</evidence>
<dbReference type="Pfam" id="PF00750">
    <property type="entry name" value="tRNA-synt_1d"/>
    <property type="match status" value="1"/>
</dbReference>
<evidence type="ECO:0000256" key="2">
    <source>
        <dbReference type="ARBA" id="ARBA00005594"/>
    </source>
</evidence>
<dbReference type="STRING" id="1835721.TRABTM_A_00800"/>
<evidence type="ECO:0000256" key="7">
    <source>
        <dbReference type="ARBA" id="ARBA00022840"/>
    </source>
</evidence>
<dbReference type="GO" id="GO:0004814">
    <property type="term" value="F:arginine-tRNA ligase activity"/>
    <property type="evidence" value="ECO:0007669"/>
    <property type="project" value="UniProtKB-UniRule"/>
</dbReference>
<dbReference type="Gene3D" id="3.30.1360.70">
    <property type="entry name" value="Arginyl tRNA synthetase N-terminal domain"/>
    <property type="match status" value="1"/>
</dbReference>
<dbReference type="PATRIC" id="fig|1835721.3.peg.63"/>
<dbReference type="SUPFAM" id="SSF47323">
    <property type="entry name" value="Anticodon-binding domain of a subclass of class I aminoacyl-tRNA synthetases"/>
    <property type="match status" value="1"/>
</dbReference>
<comment type="similarity">
    <text evidence="2 11 12">Belongs to the class-I aminoacyl-tRNA synthetase family.</text>
</comment>
<dbReference type="InterPro" id="IPR001278">
    <property type="entry name" value="Arg-tRNA-ligase"/>
</dbReference>
<organism evidence="15 16">
    <name type="scientific">secondary endosymbiont of Trabutina mannipara</name>
    <dbReference type="NCBI Taxonomy" id="1835721"/>
    <lineage>
        <taxon>Bacteria</taxon>
        <taxon>Pseudomonadati</taxon>
        <taxon>Pseudomonadota</taxon>
        <taxon>Gammaproteobacteria</taxon>
        <taxon>Enterobacterales</taxon>
        <taxon>Enterobacteriaceae</taxon>
    </lineage>
</organism>
<comment type="subunit">
    <text evidence="3 11">Monomer.</text>
</comment>
<keyword evidence="16" id="KW-1185">Reference proteome</keyword>
<dbReference type="InterPro" id="IPR009080">
    <property type="entry name" value="tRNAsynth_Ia_anticodon-bd"/>
</dbReference>
<dbReference type="PANTHER" id="PTHR11956:SF5">
    <property type="entry name" value="ARGININE--TRNA LIGASE, CYTOPLASMIC"/>
    <property type="match status" value="1"/>
</dbReference>
<evidence type="ECO:0000256" key="8">
    <source>
        <dbReference type="ARBA" id="ARBA00022917"/>
    </source>
</evidence>
<dbReference type="Gene3D" id="1.10.730.10">
    <property type="entry name" value="Isoleucyl-tRNA Synthetase, Domain 1"/>
    <property type="match status" value="1"/>
</dbReference>
<dbReference type="SMART" id="SM00836">
    <property type="entry name" value="DALR_1"/>
    <property type="match status" value="1"/>
</dbReference>
<evidence type="ECO:0000256" key="6">
    <source>
        <dbReference type="ARBA" id="ARBA00022741"/>
    </source>
</evidence>